<evidence type="ECO:0000256" key="1">
    <source>
        <dbReference type="SAM" id="Phobius"/>
    </source>
</evidence>
<feature type="transmembrane region" description="Helical" evidence="1">
    <location>
        <begin position="94"/>
        <end position="116"/>
    </location>
</feature>
<dbReference type="AlphaFoldDB" id="E8R0F7"/>
<keyword evidence="3" id="KW-1185">Reference proteome</keyword>
<gene>
    <name evidence="2" type="ordered locus">Isop_2721</name>
</gene>
<keyword evidence="1" id="KW-1133">Transmembrane helix</keyword>
<evidence type="ECO:0000313" key="2">
    <source>
        <dbReference type="EMBL" id="ADV63289.1"/>
    </source>
</evidence>
<sequence>MAERSGGTRGEENQAAAGSPLWTYPVPGWAAWRRGQRGEAVGVAVSWTSALVGAILGWGAVWGGMMVAYAYLLHVVSVAKVARRRGFPHWNWRVAVVWSGVVLGGAIYIPALRVAWTVFHPVRTDDGRRYAVDTRRFDPEALASGEWLWVATPLWRADRVPPVQGIAALLGGFEPTGDGRVWKARRFRGLGTSEGEVGRLIAGPGQRVTWDVVALRVDGRSSWFKLPNDLTDRWEFVVPPDHWAVLVMRFPTTSERLRRNASTGDENDDLATSVASAAKFQVAGGHRLVRAPQLWLVHRHHIQGRVWGRLSPFWRGRDG</sequence>
<dbReference type="EMBL" id="CP002353">
    <property type="protein sequence ID" value="ADV63289.1"/>
    <property type="molecule type" value="Genomic_DNA"/>
</dbReference>
<organism evidence="2 3">
    <name type="scientific">Isosphaera pallida (strain ATCC 43644 / DSM 9630 / IS1B)</name>
    <dbReference type="NCBI Taxonomy" id="575540"/>
    <lineage>
        <taxon>Bacteria</taxon>
        <taxon>Pseudomonadati</taxon>
        <taxon>Planctomycetota</taxon>
        <taxon>Planctomycetia</taxon>
        <taxon>Isosphaerales</taxon>
        <taxon>Isosphaeraceae</taxon>
        <taxon>Isosphaera</taxon>
    </lineage>
</organism>
<dbReference type="RefSeq" id="WP_013565577.1">
    <property type="nucleotide sequence ID" value="NC_014962.1"/>
</dbReference>
<protein>
    <submittedName>
        <fullName evidence="2">Uncharacterized protein</fullName>
    </submittedName>
</protein>
<dbReference type="InParanoid" id="E8R0F7"/>
<accession>E8R0F7</accession>
<dbReference type="OrthoDB" id="274715at2"/>
<dbReference type="Proteomes" id="UP000008631">
    <property type="component" value="Chromosome"/>
</dbReference>
<keyword evidence="1" id="KW-0812">Transmembrane</keyword>
<dbReference type="HOGENOM" id="CLU_870899_0_0_0"/>
<evidence type="ECO:0000313" key="3">
    <source>
        <dbReference type="Proteomes" id="UP000008631"/>
    </source>
</evidence>
<name>E8R0F7_ISOPI</name>
<proteinExistence type="predicted"/>
<keyword evidence="1" id="KW-0472">Membrane</keyword>
<reference key="1">
    <citation type="submission" date="2010-11" db="EMBL/GenBank/DDBJ databases">
        <title>The complete sequence of chromosome of Isophaera pallida ATCC 43644.</title>
        <authorList>
            <consortium name="US DOE Joint Genome Institute (JGI-PGF)"/>
            <person name="Lucas S."/>
            <person name="Copeland A."/>
            <person name="Lapidus A."/>
            <person name="Bruce D."/>
            <person name="Goodwin L."/>
            <person name="Pitluck S."/>
            <person name="Kyrpides N."/>
            <person name="Mavromatis K."/>
            <person name="Pagani I."/>
            <person name="Ivanova N."/>
            <person name="Saunders E."/>
            <person name="Brettin T."/>
            <person name="Detter J.C."/>
            <person name="Han C."/>
            <person name="Tapia R."/>
            <person name="Land M."/>
            <person name="Hauser L."/>
            <person name="Markowitz V."/>
            <person name="Cheng J.-F."/>
            <person name="Hugenholtz P."/>
            <person name="Woyke T."/>
            <person name="Wu D."/>
            <person name="Eisen J.A."/>
        </authorList>
    </citation>
    <scope>NUCLEOTIDE SEQUENCE</scope>
    <source>
        <strain>ATCC 43644</strain>
    </source>
</reference>
<reference evidence="2 3" key="2">
    <citation type="journal article" date="2011" name="Stand. Genomic Sci.">
        <title>Complete genome sequence of Isosphaera pallida type strain (IS1B).</title>
        <authorList>
            <consortium name="US DOE Joint Genome Institute (JGI-PGF)"/>
            <person name="Goker M."/>
            <person name="Cleland D."/>
            <person name="Saunders E."/>
            <person name="Lapidus A."/>
            <person name="Nolan M."/>
            <person name="Lucas S."/>
            <person name="Hammon N."/>
            <person name="Deshpande S."/>
            <person name="Cheng J.F."/>
            <person name="Tapia R."/>
            <person name="Han C."/>
            <person name="Goodwin L."/>
            <person name="Pitluck S."/>
            <person name="Liolios K."/>
            <person name="Pagani I."/>
            <person name="Ivanova N."/>
            <person name="Mavromatis K."/>
            <person name="Pati A."/>
            <person name="Chen A."/>
            <person name="Palaniappan K."/>
            <person name="Land M."/>
            <person name="Hauser L."/>
            <person name="Chang Y.J."/>
            <person name="Jeffries C.D."/>
            <person name="Detter J.C."/>
            <person name="Beck B."/>
            <person name="Woyke T."/>
            <person name="Bristow J."/>
            <person name="Eisen J.A."/>
            <person name="Markowitz V."/>
            <person name="Hugenholtz P."/>
            <person name="Kyrpides N.C."/>
            <person name="Klenk H.P."/>
        </authorList>
    </citation>
    <scope>NUCLEOTIDE SEQUENCE [LARGE SCALE GENOMIC DNA]</scope>
    <source>
        <strain evidence="3">ATCC 43644 / DSM 9630 / IS1B</strain>
    </source>
</reference>
<dbReference type="KEGG" id="ipa:Isop_2721"/>